<gene>
    <name evidence="3" type="ORF">GX453_01170</name>
</gene>
<dbReference type="InterPro" id="IPR001387">
    <property type="entry name" value="Cro/C1-type_HTH"/>
</dbReference>
<evidence type="ECO:0000256" key="1">
    <source>
        <dbReference type="ARBA" id="ARBA00023125"/>
    </source>
</evidence>
<dbReference type="Gene3D" id="1.10.260.40">
    <property type="entry name" value="lambda repressor-like DNA-binding domains"/>
    <property type="match status" value="1"/>
</dbReference>
<organism evidence="3 4">
    <name type="scientific">Pseudolactococcus chungangensis</name>
    <dbReference type="NCBI Taxonomy" id="451457"/>
    <lineage>
        <taxon>Bacteria</taxon>
        <taxon>Bacillati</taxon>
        <taxon>Bacillota</taxon>
        <taxon>Bacilli</taxon>
        <taxon>Lactobacillales</taxon>
        <taxon>Streptococcaceae</taxon>
        <taxon>Pseudolactococcus</taxon>
    </lineage>
</organism>
<dbReference type="PANTHER" id="PTHR46558:SF11">
    <property type="entry name" value="HTH-TYPE TRANSCRIPTIONAL REGULATOR XRE"/>
    <property type="match status" value="1"/>
</dbReference>
<name>A0A847J261_9LACT</name>
<dbReference type="SMART" id="SM00530">
    <property type="entry name" value="HTH_XRE"/>
    <property type="match status" value="1"/>
</dbReference>
<comment type="caution">
    <text evidence="3">The sequence shown here is derived from an EMBL/GenBank/DDBJ whole genome shotgun (WGS) entry which is preliminary data.</text>
</comment>
<feature type="domain" description="HTH cro/C1-type" evidence="2">
    <location>
        <begin position="6"/>
        <end position="60"/>
    </location>
</feature>
<evidence type="ECO:0000259" key="2">
    <source>
        <dbReference type="PROSITE" id="PS50943"/>
    </source>
</evidence>
<proteinExistence type="predicted"/>
<sequence length="115" mass="13595">MFQKRIKELRKKAKLTQKQVAEKLDMPQSLYSNLERGIKQANQKRLKQFSDFYDVSTDYLLGNTDIKSKTLETDLNKTLDTVRSFDGKPITDADRETIREILKRRQLEREQKADN</sequence>
<dbReference type="InterPro" id="IPR010982">
    <property type="entry name" value="Lambda_DNA-bd_dom_sf"/>
</dbReference>
<protein>
    <submittedName>
        <fullName evidence="3">Helix-turn-helix domain-containing protein</fullName>
    </submittedName>
</protein>
<dbReference type="Proteomes" id="UP000559962">
    <property type="component" value="Unassembled WGS sequence"/>
</dbReference>
<dbReference type="Pfam" id="PF01381">
    <property type="entry name" value="HTH_3"/>
    <property type="match status" value="1"/>
</dbReference>
<evidence type="ECO:0000313" key="3">
    <source>
        <dbReference type="EMBL" id="NLH34641.1"/>
    </source>
</evidence>
<dbReference type="CDD" id="cd00093">
    <property type="entry name" value="HTH_XRE"/>
    <property type="match status" value="1"/>
</dbReference>
<accession>A0A847J261</accession>
<dbReference type="PANTHER" id="PTHR46558">
    <property type="entry name" value="TRACRIPTIONAL REGULATORY PROTEIN-RELATED-RELATED"/>
    <property type="match status" value="1"/>
</dbReference>
<dbReference type="SUPFAM" id="SSF47413">
    <property type="entry name" value="lambda repressor-like DNA-binding domains"/>
    <property type="match status" value="1"/>
</dbReference>
<dbReference type="EMBL" id="JAAYVO010000015">
    <property type="protein sequence ID" value="NLH34641.1"/>
    <property type="molecule type" value="Genomic_DNA"/>
</dbReference>
<evidence type="ECO:0000313" key="4">
    <source>
        <dbReference type="Proteomes" id="UP000559962"/>
    </source>
</evidence>
<dbReference type="AlphaFoldDB" id="A0A847J261"/>
<keyword evidence="1" id="KW-0238">DNA-binding</keyword>
<reference evidence="3 4" key="1">
    <citation type="journal article" date="2020" name="Biotechnol. Biofuels">
        <title>New insights from the biogas microbiome by comprehensive genome-resolved metagenomics of nearly 1600 species originating from multiple anaerobic digesters.</title>
        <authorList>
            <person name="Campanaro S."/>
            <person name="Treu L."/>
            <person name="Rodriguez-R L.M."/>
            <person name="Kovalovszki A."/>
            <person name="Ziels R.M."/>
            <person name="Maus I."/>
            <person name="Zhu X."/>
            <person name="Kougias P.G."/>
            <person name="Basile A."/>
            <person name="Luo G."/>
            <person name="Schluter A."/>
            <person name="Konstantinidis K.T."/>
            <person name="Angelidaki I."/>
        </authorList>
    </citation>
    <scope>NUCLEOTIDE SEQUENCE [LARGE SCALE GENOMIC DNA]</scope>
    <source>
        <strain evidence="3">AS27yjCOA_61</strain>
    </source>
</reference>
<dbReference type="GO" id="GO:0003677">
    <property type="term" value="F:DNA binding"/>
    <property type="evidence" value="ECO:0007669"/>
    <property type="project" value="UniProtKB-KW"/>
</dbReference>
<dbReference type="PROSITE" id="PS50943">
    <property type="entry name" value="HTH_CROC1"/>
    <property type="match status" value="1"/>
</dbReference>